<dbReference type="GO" id="GO:0005576">
    <property type="term" value="C:extracellular region"/>
    <property type="evidence" value="ECO:0007669"/>
    <property type="project" value="InterPro"/>
</dbReference>
<evidence type="ECO:0000256" key="5">
    <source>
        <dbReference type="ARBA" id="ARBA00023157"/>
    </source>
</evidence>
<evidence type="ECO:0000256" key="6">
    <source>
        <dbReference type="ARBA" id="ARBA00023180"/>
    </source>
</evidence>
<accession>A0A1V9Z1Z0</accession>
<dbReference type="Proteomes" id="UP000243579">
    <property type="component" value="Unassembled WGS sequence"/>
</dbReference>
<dbReference type="PANTHER" id="PTHR36575">
    <property type="entry name" value="BINDING PROTEIN, PUTATIVE (AFU_ORTHOLOGUE AFUA_1G14430)-RELATED"/>
    <property type="match status" value="1"/>
</dbReference>
<feature type="compositionally biased region" description="Low complexity" evidence="8">
    <location>
        <begin position="265"/>
        <end position="314"/>
    </location>
</feature>
<dbReference type="InterPro" id="IPR000254">
    <property type="entry name" value="CBD"/>
</dbReference>
<dbReference type="SUPFAM" id="SSF57180">
    <property type="entry name" value="Cellulose-binding domain"/>
    <property type="match status" value="2"/>
</dbReference>
<evidence type="ECO:0000256" key="4">
    <source>
        <dbReference type="ARBA" id="ARBA00023008"/>
    </source>
</evidence>
<dbReference type="GO" id="GO:0030248">
    <property type="term" value="F:cellulose binding"/>
    <property type="evidence" value="ECO:0007669"/>
    <property type="project" value="InterPro"/>
</dbReference>
<evidence type="ECO:0000259" key="9">
    <source>
        <dbReference type="PROSITE" id="PS51164"/>
    </source>
</evidence>
<feature type="region of interest" description="Disordered" evidence="8">
    <location>
        <begin position="265"/>
        <end position="339"/>
    </location>
</feature>
<keyword evidence="6" id="KW-0325">Glycoprotein</keyword>
<keyword evidence="4" id="KW-0186">Copper</keyword>
<dbReference type="GO" id="GO:0005975">
    <property type="term" value="P:carbohydrate metabolic process"/>
    <property type="evidence" value="ECO:0007669"/>
    <property type="project" value="InterPro"/>
</dbReference>
<dbReference type="PROSITE" id="PS51164">
    <property type="entry name" value="CBM1_2"/>
    <property type="match status" value="2"/>
</dbReference>
<name>A0A1V9Z1Z0_ACHHY</name>
<feature type="domain" description="CBM1" evidence="9">
    <location>
        <begin position="22"/>
        <end position="58"/>
    </location>
</feature>
<dbReference type="InterPro" id="IPR004302">
    <property type="entry name" value="Cellulose/chitin-bd_N"/>
</dbReference>
<evidence type="ECO:0000256" key="8">
    <source>
        <dbReference type="SAM" id="MobiDB-lite"/>
    </source>
</evidence>
<keyword evidence="2" id="KW-0479">Metal-binding</keyword>
<dbReference type="Pfam" id="PF03067">
    <property type="entry name" value="LPMO_10"/>
    <property type="match status" value="1"/>
</dbReference>
<feature type="non-terminal residue" evidence="10">
    <location>
        <position position="1"/>
    </location>
</feature>
<feature type="region of interest" description="Disordered" evidence="8">
    <location>
        <begin position="1"/>
        <end position="25"/>
    </location>
</feature>
<dbReference type="Pfam" id="PF00734">
    <property type="entry name" value="CBM_1"/>
    <property type="match status" value="2"/>
</dbReference>
<sequence length="373" mass="39558">PTTKPTKKPTHAPSPSSKPAGGSKKLWEQCGGKGYTGSTDCASGAVCVKQDEWYSQCIPKRLLLAAAVVQTEAHGRMVFPPHRGYIGRLPAFKDIPIDYSDNGLNAGGIGGTSGGKHGVCGDAYSGVREHETGGIYGLFPTLGAKAVGACFAPGATVDINVQITANHKGYFEFGLCKLNGKGDKETEECFQDLLQPNGEKQWQLPAGNDFFKMQYKLPAGVKCDGDSHCVLRWWYVGGNNPGVGINGQEQFWNCADIYISDSCGSSPTSSPTNHPSPAPSSAIPSPAPSKTPLTDKPTKKPSPTTKPTTQPTTKPSHKPTHAPKPSSKPAAGTKKAWEQCGGKDYTGSTECASGAVCVKQDEWYSQCVPKRLR</sequence>
<keyword evidence="5" id="KW-1015">Disulfide bond</keyword>
<dbReference type="InterPro" id="IPR035971">
    <property type="entry name" value="CBD_sf"/>
</dbReference>
<dbReference type="STRING" id="1202772.A0A1V9Z1Z0"/>
<feature type="compositionally biased region" description="Low complexity" evidence="8">
    <location>
        <begin position="11"/>
        <end position="24"/>
    </location>
</feature>
<feature type="compositionally biased region" description="Low complexity" evidence="8">
    <location>
        <begin position="323"/>
        <end position="334"/>
    </location>
</feature>
<feature type="compositionally biased region" description="Basic residues" evidence="8">
    <location>
        <begin position="1"/>
        <end position="10"/>
    </location>
</feature>
<evidence type="ECO:0000256" key="2">
    <source>
        <dbReference type="ARBA" id="ARBA00022723"/>
    </source>
</evidence>
<dbReference type="OrthoDB" id="72782at2759"/>
<comment type="caution">
    <text evidence="10">The sequence shown here is derived from an EMBL/GenBank/DDBJ whole genome shotgun (WGS) entry which is preliminary data.</text>
</comment>
<dbReference type="AlphaFoldDB" id="A0A1V9Z1Z0"/>
<evidence type="ECO:0000256" key="1">
    <source>
        <dbReference type="ARBA" id="ARBA00001973"/>
    </source>
</evidence>
<reference evidence="10 11" key="1">
    <citation type="journal article" date="2014" name="Genome Biol. Evol.">
        <title>The secreted proteins of Achlya hypogyna and Thraustotheca clavata identify the ancestral oomycete secretome and reveal gene acquisitions by horizontal gene transfer.</title>
        <authorList>
            <person name="Misner I."/>
            <person name="Blouin N."/>
            <person name="Leonard G."/>
            <person name="Richards T.A."/>
            <person name="Lane C.E."/>
        </authorList>
    </citation>
    <scope>NUCLEOTIDE SEQUENCE [LARGE SCALE GENOMIC DNA]</scope>
    <source>
        <strain evidence="10 11">ATCC 48635</strain>
    </source>
</reference>
<evidence type="ECO:0000256" key="3">
    <source>
        <dbReference type="ARBA" id="ARBA00022729"/>
    </source>
</evidence>
<dbReference type="EMBL" id="JNBR01000498">
    <property type="protein sequence ID" value="OQR91850.1"/>
    <property type="molecule type" value="Genomic_DNA"/>
</dbReference>
<evidence type="ECO:0000313" key="11">
    <source>
        <dbReference type="Proteomes" id="UP000243579"/>
    </source>
</evidence>
<protein>
    <recommendedName>
        <fullName evidence="9">CBM1 domain-containing protein</fullName>
    </recommendedName>
</protein>
<keyword evidence="3" id="KW-0732">Signal</keyword>
<evidence type="ECO:0000256" key="7">
    <source>
        <dbReference type="ARBA" id="ARBA00034311"/>
    </source>
</evidence>
<evidence type="ECO:0000313" key="10">
    <source>
        <dbReference type="EMBL" id="OQR91850.1"/>
    </source>
</evidence>
<feature type="domain" description="CBM1" evidence="9">
    <location>
        <begin position="332"/>
        <end position="368"/>
    </location>
</feature>
<comment type="similarity">
    <text evidence="7">Belongs to the polysaccharide monooxygenase AA13 family.</text>
</comment>
<organism evidence="10 11">
    <name type="scientific">Achlya hypogyna</name>
    <name type="common">Oomycete</name>
    <name type="synonym">Protoachlya hypogyna</name>
    <dbReference type="NCBI Taxonomy" id="1202772"/>
    <lineage>
        <taxon>Eukaryota</taxon>
        <taxon>Sar</taxon>
        <taxon>Stramenopiles</taxon>
        <taxon>Oomycota</taxon>
        <taxon>Saprolegniomycetes</taxon>
        <taxon>Saprolegniales</taxon>
        <taxon>Achlyaceae</taxon>
        <taxon>Achlya</taxon>
    </lineage>
</organism>
<keyword evidence="11" id="KW-1185">Reference proteome</keyword>
<dbReference type="InterPro" id="IPR052282">
    <property type="entry name" value="Starch-active_LPMO"/>
</dbReference>
<proteinExistence type="inferred from homology"/>
<dbReference type="SMART" id="SM00236">
    <property type="entry name" value="fCBD"/>
    <property type="match status" value="2"/>
</dbReference>
<dbReference type="PANTHER" id="PTHR36575:SF2">
    <property type="entry name" value="CHITIN-BINDING TYPE-4 DOMAIN-CONTAINING PROTEIN-RELATED"/>
    <property type="match status" value="1"/>
</dbReference>
<comment type="cofactor">
    <cofactor evidence="1">
        <name>Cu(2+)</name>
        <dbReference type="ChEBI" id="CHEBI:29036"/>
    </cofactor>
</comment>
<gene>
    <name evidence="10" type="ORF">ACHHYP_04322</name>
</gene>
<dbReference type="GO" id="GO:0046872">
    <property type="term" value="F:metal ion binding"/>
    <property type="evidence" value="ECO:0007669"/>
    <property type="project" value="UniProtKB-KW"/>
</dbReference>